<dbReference type="Proteomes" id="UP001239462">
    <property type="component" value="Unassembled WGS sequence"/>
</dbReference>
<keyword evidence="3" id="KW-1185">Reference proteome</keyword>
<protein>
    <submittedName>
        <fullName evidence="2">DUF3472 domain-containing protein</fullName>
    </submittedName>
</protein>
<dbReference type="InterPro" id="IPR021862">
    <property type="entry name" value="DUF3472"/>
</dbReference>
<evidence type="ECO:0000313" key="2">
    <source>
        <dbReference type="EMBL" id="MDM4016507.1"/>
    </source>
</evidence>
<proteinExistence type="predicted"/>
<reference evidence="2 3" key="1">
    <citation type="submission" date="2023-06" db="EMBL/GenBank/DDBJ databases">
        <title>Roseiconus lacunae JC819 isolated from Gulf of Mannar region, Tamil Nadu.</title>
        <authorList>
            <person name="Pk S."/>
            <person name="Ch S."/>
            <person name="Ch V.R."/>
        </authorList>
    </citation>
    <scope>NUCLEOTIDE SEQUENCE [LARGE SCALE GENOMIC DNA]</scope>
    <source>
        <strain evidence="2 3">JC819</strain>
    </source>
</reference>
<accession>A0ABT7PJ37</accession>
<feature type="chain" id="PRO_5046669748" evidence="1">
    <location>
        <begin position="25"/>
        <end position="319"/>
    </location>
</feature>
<comment type="caution">
    <text evidence="2">The sequence shown here is derived from an EMBL/GenBank/DDBJ whole genome shotgun (WGS) entry which is preliminary data.</text>
</comment>
<keyword evidence="1" id="KW-0732">Signal</keyword>
<evidence type="ECO:0000313" key="3">
    <source>
        <dbReference type="Proteomes" id="UP001239462"/>
    </source>
</evidence>
<gene>
    <name evidence="2" type="ORF">QTN89_13770</name>
</gene>
<name>A0ABT7PJ37_9BACT</name>
<dbReference type="Pfam" id="PF11958">
    <property type="entry name" value="DUF3472"/>
    <property type="match status" value="1"/>
</dbReference>
<feature type="signal peptide" evidence="1">
    <location>
        <begin position="1"/>
        <end position="24"/>
    </location>
</feature>
<sequence length="319" mass="35912">MRLMTSLCFLCLASVGGIPSLAIADDPCKQLSPEEMAQNLGVDLPRRPWHVANIWWHFEDSIKNFESLEMEITIDRDIPDSYNLYVSPCGSALINGLQFYGGIQTNINGWISESERTRVHRGHGVIFSRWSSDKKTPIGLEHVRTAGDDCLVESAGYEGEFASVRRPFRWKKGTYTWSITKADTMEQNDAASTWFTCRLKDQTSGEVLEVGSLLFEGEQFEFWNRHSAFVEVYSTAKIPRSDIPKVKVKFGWPRINGEKVKLSRTSAFYPDKAAGTTSSPDCAKIHAEGEACVVEVGALFKRDPQQRRHAIELVPEQAN</sequence>
<evidence type="ECO:0000256" key="1">
    <source>
        <dbReference type="SAM" id="SignalP"/>
    </source>
</evidence>
<dbReference type="RefSeq" id="WP_230778899.1">
    <property type="nucleotide sequence ID" value="NZ_CP141221.1"/>
</dbReference>
<dbReference type="EMBL" id="JASZZN010000009">
    <property type="protein sequence ID" value="MDM4016507.1"/>
    <property type="molecule type" value="Genomic_DNA"/>
</dbReference>
<organism evidence="2 3">
    <name type="scientific">Roseiconus lacunae</name>
    <dbReference type="NCBI Taxonomy" id="2605694"/>
    <lineage>
        <taxon>Bacteria</taxon>
        <taxon>Pseudomonadati</taxon>
        <taxon>Planctomycetota</taxon>
        <taxon>Planctomycetia</taxon>
        <taxon>Pirellulales</taxon>
        <taxon>Pirellulaceae</taxon>
        <taxon>Roseiconus</taxon>
    </lineage>
</organism>